<dbReference type="AlphaFoldDB" id="A0AAV5LKS3"/>
<dbReference type="PANTHER" id="PTHR11361">
    <property type="entry name" value="DNA MISMATCH REPAIR PROTEIN MUTS FAMILY MEMBER"/>
    <property type="match status" value="1"/>
</dbReference>
<evidence type="ECO:0008006" key="10">
    <source>
        <dbReference type="Google" id="ProtNLM"/>
    </source>
</evidence>
<keyword evidence="2" id="KW-0547">Nucleotide-binding</keyword>
<dbReference type="InterPro" id="IPR036187">
    <property type="entry name" value="DNA_mismatch_repair_MutS_sf"/>
</dbReference>
<keyword evidence="5" id="KW-0469">Meiosis</keyword>
<dbReference type="SUPFAM" id="SSF52540">
    <property type="entry name" value="P-loop containing nucleoside triphosphate hydrolases"/>
    <property type="match status" value="1"/>
</dbReference>
<dbReference type="Pfam" id="PF05190">
    <property type="entry name" value="MutS_IV"/>
    <property type="match status" value="1"/>
</dbReference>
<dbReference type="GO" id="GO:0005524">
    <property type="term" value="F:ATP binding"/>
    <property type="evidence" value="ECO:0007669"/>
    <property type="project" value="UniProtKB-KW"/>
</dbReference>
<dbReference type="EMBL" id="BPVZ01000126">
    <property type="protein sequence ID" value="GKV38026.1"/>
    <property type="molecule type" value="Genomic_DNA"/>
</dbReference>
<dbReference type="InterPro" id="IPR007861">
    <property type="entry name" value="DNA_mismatch_repair_MutS_clamp"/>
</dbReference>
<evidence type="ECO:0000313" key="8">
    <source>
        <dbReference type="EMBL" id="GKV38026.1"/>
    </source>
</evidence>
<reference evidence="8 9" key="1">
    <citation type="journal article" date="2021" name="Commun. Biol.">
        <title>The genome of Shorea leprosula (Dipterocarpaceae) highlights the ecological relevance of drought in aseasonal tropical rainforests.</title>
        <authorList>
            <person name="Ng K.K.S."/>
            <person name="Kobayashi M.J."/>
            <person name="Fawcett J.A."/>
            <person name="Hatakeyama M."/>
            <person name="Paape T."/>
            <person name="Ng C.H."/>
            <person name="Ang C.C."/>
            <person name="Tnah L.H."/>
            <person name="Lee C.T."/>
            <person name="Nishiyama T."/>
            <person name="Sese J."/>
            <person name="O'Brien M.J."/>
            <person name="Copetti D."/>
            <person name="Mohd Noor M.I."/>
            <person name="Ong R.C."/>
            <person name="Putra M."/>
            <person name="Sireger I.Z."/>
            <person name="Indrioko S."/>
            <person name="Kosugi Y."/>
            <person name="Izuno A."/>
            <person name="Isagi Y."/>
            <person name="Lee S.L."/>
            <person name="Shimizu K.K."/>
        </authorList>
    </citation>
    <scope>NUCLEOTIDE SEQUENCE [LARGE SCALE GENOMIC DNA]</scope>
    <source>
        <strain evidence="8">214</strain>
    </source>
</reference>
<dbReference type="InterPro" id="IPR045076">
    <property type="entry name" value="MutS"/>
</dbReference>
<evidence type="ECO:0000259" key="7">
    <source>
        <dbReference type="SMART" id="SM00534"/>
    </source>
</evidence>
<dbReference type="Gene3D" id="3.40.50.300">
    <property type="entry name" value="P-loop containing nucleotide triphosphate hydrolases"/>
    <property type="match status" value="2"/>
</dbReference>
<dbReference type="GO" id="GO:0005634">
    <property type="term" value="C:nucleus"/>
    <property type="evidence" value="ECO:0007669"/>
    <property type="project" value="TreeGrafter"/>
</dbReference>
<evidence type="ECO:0000259" key="6">
    <source>
        <dbReference type="SMART" id="SM00533"/>
    </source>
</evidence>
<dbReference type="Proteomes" id="UP001054252">
    <property type="component" value="Unassembled WGS sequence"/>
</dbReference>
<dbReference type="InterPro" id="IPR027417">
    <property type="entry name" value="P-loop_NTPase"/>
</dbReference>
<dbReference type="GO" id="GO:0140664">
    <property type="term" value="F:ATP-dependent DNA damage sensor activity"/>
    <property type="evidence" value="ECO:0007669"/>
    <property type="project" value="InterPro"/>
</dbReference>
<dbReference type="SMART" id="SM00534">
    <property type="entry name" value="MUTSac"/>
    <property type="match status" value="1"/>
</dbReference>
<protein>
    <recommendedName>
        <fullName evidence="10">DNA mismatch repair proteins mutS family domain-containing protein</fullName>
    </recommendedName>
</protein>
<feature type="domain" description="DNA mismatch repair proteins mutS family" evidence="7">
    <location>
        <begin position="311"/>
        <end position="469"/>
    </location>
</feature>
<comment type="caution">
    <text evidence="8">The sequence shown here is derived from an EMBL/GenBank/DDBJ whole genome shotgun (WGS) entry which is preliminary data.</text>
</comment>
<feature type="domain" description="DNA mismatch repair protein MutS core" evidence="6">
    <location>
        <begin position="1"/>
        <end position="296"/>
    </location>
</feature>
<accession>A0AAV5LKS3</accession>
<evidence type="ECO:0000256" key="3">
    <source>
        <dbReference type="ARBA" id="ARBA00022840"/>
    </source>
</evidence>
<gene>
    <name evidence="8" type="ORF">SLEP1_g45980</name>
</gene>
<dbReference type="SMART" id="SM00533">
    <property type="entry name" value="MUTSd"/>
    <property type="match status" value="1"/>
</dbReference>
<evidence type="ECO:0000256" key="4">
    <source>
        <dbReference type="ARBA" id="ARBA00023125"/>
    </source>
</evidence>
<dbReference type="Pfam" id="PF00488">
    <property type="entry name" value="MutS_V"/>
    <property type="match status" value="1"/>
</dbReference>
<proteinExistence type="inferred from homology"/>
<dbReference type="PANTHER" id="PTHR11361:SF21">
    <property type="entry name" value="MUTS PROTEIN HOMOLOG 4"/>
    <property type="match status" value="1"/>
</dbReference>
<evidence type="ECO:0000256" key="1">
    <source>
        <dbReference type="ARBA" id="ARBA00006271"/>
    </source>
</evidence>
<dbReference type="GO" id="GO:0007131">
    <property type="term" value="P:reciprocal meiotic recombination"/>
    <property type="evidence" value="ECO:0007669"/>
    <property type="project" value="TreeGrafter"/>
</dbReference>
<evidence type="ECO:0000256" key="5">
    <source>
        <dbReference type="ARBA" id="ARBA00023254"/>
    </source>
</evidence>
<sequence>MSNEQLFFGLSQVLRKFPKETDRVLCHFCFKPKRVTNDVCGIDNARKSQVLISSIILLKTALDALPLLSKVLKDAKSFLLANVYKSVCENEKYADIRKRIGEVIDEDVLHARVPFVARTQQCFAVKAGIDGLLDIARRSFCDTSEAIHNLANKYREEFRLPNLKLPFNNRQGFYFSIPHKDIQGKLPSKFVQVVKRGNNVHCSTLELASLNVRNKSAAGECYIRTEVCLEALVDAIREDISVLTLLAEVLCLLDMIVNSFAHMISTKPVDQYTRSQFTNDGPLAIDAGRHPILESIHNDFVPNNIFISEASNMVIVMGPNMSGKSTYLQQVMGTLDNLESNSSTFMTEMKETAFIMQNVSQRSLIVMDELGRATSSSDGFAIAWSCCEHLLSLKVYTIFSTHMENLSELATIYPNVKILHFKVDVRNNRLDFKFQLKDGPRHVAHYGLLLAEVAGLPSSVIETARSITSRITDKEVKQMEVNSQQYHQIQRTYHVAQRLICLKYSSQDEDSIRKALQNLKESYIDGRL</sequence>
<evidence type="ECO:0000256" key="2">
    <source>
        <dbReference type="ARBA" id="ARBA00022741"/>
    </source>
</evidence>
<keyword evidence="4" id="KW-0238">DNA-binding</keyword>
<evidence type="ECO:0000313" key="9">
    <source>
        <dbReference type="Proteomes" id="UP001054252"/>
    </source>
</evidence>
<organism evidence="8 9">
    <name type="scientific">Rubroshorea leprosula</name>
    <dbReference type="NCBI Taxonomy" id="152421"/>
    <lineage>
        <taxon>Eukaryota</taxon>
        <taxon>Viridiplantae</taxon>
        <taxon>Streptophyta</taxon>
        <taxon>Embryophyta</taxon>
        <taxon>Tracheophyta</taxon>
        <taxon>Spermatophyta</taxon>
        <taxon>Magnoliopsida</taxon>
        <taxon>eudicotyledons</taxon>
        <taxon>Gunneridae</taxon>
        <taxon>Pentapetalae</taxon>
        <taxon>rosids</taxon>
        <taxon>malvids</taxon>
        <taxon>Malvales</taxon>
        <taxon>Dipterocarpaceae</taxon>
        <taxon>Rubroshorea</taxon>
    </lineage>
</organism>
<comment type="similarity">
    <text evidence="1">Belongs to the DNA mismatch repair MutS family.</text>
</comment>
<dbReference type="GO" id="GO:0006298">
    <property type="term" value="P:mismatch repair"/>
    <property type="evidence" value="ECO:0007669"/>
    <property type="project" value="InterPro"/>
</dbReference>
<dbReference type="InterPro" id="IPR000432">
    <property type="entry name" value="DNA_mismatch_repair_MutS_C"/>
</dbReference>
<dbReference type="FunFam" id="1.10.1420.10:FF:000011">
    <property type="entry name" value="DNA mismatch repair protein MSH4"/>
    <property type="match status" value="1"/>
</dbReference>
<dbReference type="Gene3D" id="1.10.1420.10">
    <property type="match status" value="1"/>
</dbReference>
<keyword evidence="3" id="KW-0067">ATP-binding</keyword>
<keyword evidence="9" id="KW-1185">Reference proteome</keyword>
<dbReference type="InterPro" id="IPR007696">
    <property type="entry name" value="DNA_mismatch_repair_MutS_core"/>
</dbReference>
<name>A0AAV5LKS3_9ROSI</name>
<dbReference type="SUPFAM" id="SSF48334">
    <property type="entry name" value="DNA repair protein MutS, domain III"/>
    <property type="match status" value="1"/>
</dbReference>
<dbReference type="GO" id="GO:0030983">
    <property type="term" value="F:mismatched DNA binding"/>
    <property type="evidence" value="ECO:0007669"/>
    <property type="project" value="InterPro"/>
</dbReference>